<dbReference type="EMBL" id="FNBW01000001">
    <property type="protein sequence ID" value="SDF16772.1"/>
    <property type="molecule type" value="Genomic_DNA"/>
</dbReference>
<feature type="compositionally biased region" description="Low complexity" evidence="1">
    <location>
        <begin position="216"/>
        <end position="230"/>
    </location>
</feature>
<feature type="domain" description="SPOR" evidence="3">
    <location>
        <begin position="267"/>
        <end position="352"/>
    </location>
</feature>
<feature type="region of interest" description="Disordered" evidence="1">
    <location>
        <begin position="1"/>
        <end position="28"/>
    </location>
</feature>
<feature type="compositionally biased region" description="Low complexity" evidence="1">
    <location>
        <begin position="180"/>
        <end position="208"/>
    </location>
</feature>
<accession>A0A8G2BGJ6</accession>
<feature type="compositionally biased region" description="Low complexity" evidence="1">
    <location>
        <begin position="129"/>
        <end position="151"/>
    </location>
</feature>
<dbReference type="PROSITE" id="PS51724">
    <property type="entry name" value="SPOR"/>
    <property type="match status" value="1"/>
</dbReference>
<keyword evidence="2" id="KW-0812">Transmembrane</keyword>
<comment type="caution">
    <text evidence="4">The sequence shown here is derived from an EMBL/GenBank/DDBJ whole genome shotgun (WGS) entry which is preliminary data.</text>
</comment>
<reference evidence="4 5" key="1">
    <citation type="submission" date="2016-10" db="EMBL/GenBank/DDBJ databases">
        <authorList>
            <person name="Varghese N."/>
            <person name="Submissions S."/>
        </authorList>
    </citation>
    <scope>NUCLEOTIDE SEQUENCE [LARGE SCALE GENOMIC DNA]</scope>
    <source>
        <strain evidence="4 5">DSM 18839</strain>
    </source>
</reference>
<evidence type="ECO:0000256" key="1">
    <source>
        <dbReference type="SAM" id="MobiDB-lite"/>
    </source>
</evidence>
<feature type="compositionally biased region" description="Pro residues" evidence="1">
    <location>
        <begin position="111"/>
        <end position="128"/>
    </location>
</feature>
<evidence type="ECO:0000256" key="2">
    <source>
        <dbReference type="SAM" id="Phobius"/>
    </source>
</evidence>
<feature type="compositionally biased region" description="Polar residues" evidence="1">
    <location>
        <begin position="161"/>
        <end position="172"/>
    </location>
</feature>
<dbReference type="OrthoDB" id="7338235at2"/>
<protein>
    <submittedName>
        <fullName evidence="4">Sporulation related domain-containing protein</fullName>
    </submittedName>
</protein>
<dbReference type="Proteomes" id="UP000198615">
    <property type="component" value="Unassembled WGS sequence"/>
</dbReference>
<keyword evidence="5" id="KW-1185">Reference proteome</keyword>
<evidence type="ECO:0000313" key="5">
    <source>
        <dbReference type="Proteomes" id="UP000198615"/>
    </source>
</evidence>
<dbReference type="AlphaFoldDB" id="A0A8G2BGJ6"/>
<keyword evidence="2" id="KW-0472">Membrane</keyword>
<feature type="compositionally biased region" description="Basic and acidic residues" evidence="1">
    <location>
        <begin position="1"/>
        <end position="14"/>
    </location>
</feature>
<evidence type="ECO:0000259" key="3">
    <source>
        <dbReference type="PROSITE" id="PS51724"/>
    </source>
</evidence>
<feature type="region of interest" description="Disordered" evidence="1">
    <location>
        <begin position="69"/>
        <end position="271"/>
    </location>
</feature>
<dbReference type="InterPro" id="IPR007730">
    <property type="entry name" value="SPOR-like_dom"/>
</dbReference>
<proteinExistence type="predicted"/>
<keyword evidence="2" id="KW-1133">Transmembrane helix</keyword>
<evidence type="ECO:0000313" key="4">
    <source>
        <dbReference type="EMBL" id="SDF16772.1"/>
    </source>
</evidence>
<gene>
    <name evidence="4" type="ORF">SAMN05660686_00537</name>
</gene>
<organism evidence="4 5">
    <name type="scientific">Thalassobaculum litoreum DSM 18839</name>
    <dbReference type="NCBI Taxonomy" id="1123362"/>
    <lineage>
        <taxon>Bacteria</taxon>
        <taxon>Pseudomonadati</taxon>
        <taxon>Pseudomonadota</taxon>
        <taxon>Alphaproteobacteria</taxon>
        <taxon>Rhodospirillales</taxon>
        <taxon>Thalassobaculaceae</taxon>
        <taxon>Thalassobaculum</taxon>
    </lineage>
</organism>
<dbReference type="RefSeq" id="WP_093147931.1">
    <property type="nucleotide sequence ID" value="NZ_FNBW01000001.1"/>
</dbReference>
<name>A0A8G2BGJ6_9PROT</name>
<feature type="transmembrane region" description="Helical" evidence="2">
    <location>
        <begin position="31"/>
        <end position="52"/>
    </location>
</feature>
<dbReference type="SUPFAM" id="SSF110997">
    <property type="entry name" value="Sporulation related repeat"/>
    <property type="match status" value="1"/>
</dbReference>
<sequence length="352" mass="36362">MSQDGDGLHADGYDRPGPPPELRDPPRRSRAVGAFLATFALAAFAGVVWYAYDRGLHAGSEATAPLIQADPSPIKVRPEQPGGLDVPNQDKLVYGALRPGQGEDSSVERLLPPPEKPAEPPAPEPTPEPAATENQPAQDSGTAADGAASSTVPIPARTPQAAPSTAQDASGQTPPPVTSQAVPAPEPAAQQQAQAAPAPQPQASDIPPARAPEPPATEAQTATETQTAAAVPPPTPVPEAKPEPVPEAKPEPKSEPVAQPAPAPKPAATEGRFRVQLGAFRDEAAARGEWNRLTKRYPAVLGGLSLRIQQVDLGAGKGVFHRIQGGMLTEDGAEKACATLKAQNQACLLVRP</sequence>
<dbReference type="Pfam" id="PF05036">
    <property type="entry name" value="SPOR"/>
    <property type="match status" value="1"/>
</dbReference>
<feature type="compositionally biased region" description="Basic and acidic residues" evidence="1">
    <location>
        <begin position="240"/>
        <end position="254"/>
    </location>
</feature>
<dbReference type="GO" id="GO:0042834">
    <property type="term" value="F:peptidoglycan binding"/>
    <property type="evidence" value="ECO:0007669"/>
    <property type="project" value="InterPro"/>
</dbReference>
<dbReference type="InterPro" id="IPR036680">
    <property type="entry name" value="SPOR-like_sf"/>
</dbReference>
<dbReference type="Gene3D" id="3.30.70.1070">
    <property type="entry name" value="Sporulation related repeat"/>
    <property type="match status" value="1"/>
</dbReference>